<dbReference type="EMBL" id="JBHLZP010000009">
    <property type="protein sequence ID" value="MFB9831145.1"/>
    <property type="molecule type" value="Genomic_DNA"/>
</dbReference>
<accession>A0ABV5Y7Z5</accession>
<comment type="caution">
    <text evidence="1">The sequence shown here is derived from an EMBL/GenBank/DDBJ whole genome shotgun (WGS) entry which is preliminary data.</text>
</comment>
<sequence length="82" mass="9009">MKTAPESGCWNTCRSRTTQLVDETTRRFGEPLGQLLEQLPVAVQAVGVLKDDGLRQAQAVGRTRDQAVIERDATLAQRAEAE</sequence>
<dbReference type="RefSeq" id="WP_378194629.1">
    <property type="nucleotide sequence ID" value="NZ_JBHLZP010000009.1"/>
</dbReference>
<evidence type="ECO:0000313" key="1">
    <source>
        <dbReference type="EMBL" id="MFB9831145.1"/>
    </source>
</evidence>
<dbReference type="Proteomes" id="UP001589627">
    <property type="component" value="Unassembled WGS sequence"/>
</dbReference>
<organism evidence="1 2">
    <name type="scientific">Actinoallomurus acaciae</name>
    <dbReference type="NCBI Taxonomy" id="502577"/>
    <lineage>
        <taxon>Bacteria</taxon>
        <taxon>Bacillati</taxon>
        <taxon>Actinomycetota</taxon>
        <taxon>Actinomycetes</taxon>
        <taxon>Streptosporangiales</taxon>
        <taxon>Thermomonosporaceae</taxon>
        <taxon>Actinoallomurus</taxon>
    </lineage>
</organism>
<gene>
    <name evidence="1" type="ORF">ACFFNX_02965</name>
</gene>
<reference evidence="1 2" key="1">
    <citation type="submission" date="2024-09" db="EMBL/GenBank/DDBJ databases">
        <authorList>
            <person name="Sun Q."/>
            <person name="Mori K."/>
        </authorList>
    </citation>
    <scope>NUCLEOTIDE SEQUENCE [LARGE SCALE GENOMIC DNA]</scope>
    <source>
        <strain evidence="1 2">TBRC 0563</strain>
    </source>
</reference>
<name>A0ABV5Y7Z5_9ACTN</name>
<evidence type="ECO:0000313" key="2">
    <source>
        <dbReference type="Proteomes" id="UP001589627"/>
    </source>
</evidence>
<proteinExistence type="predicted"/>
<keyword evidence="2" id="KW-1185">Reference proteome</keyword>
<protein>
    <submittedName>
        <fullName evidence="1">Uncharacterized protein</fullName>
    </submittedName>
</protein>